<evidence type="ECO:0000313" key="3">
    <source>
        <dbReference type="Proteomes" id="UP000309133"/>
    </source>
</evidence>
<feature type="transmembrane region" description="Helical" evidence="1">
    <location>
        <begin position="75"/>
        <end position="94"/>
    </location>
</feature>
<reference evidence="2 3" key="1">
    <citation type="submission" date="2019-04" db="EMBL/GenBank/DDBJ databases">
        <authorList>
            <person name="Jiang L."/>
        </authorList>
    </citation>
    <scope>NUCLEOTIDE SEQUENCE [LARGE SCALE GENOMIC DNA]</scope>
    <source>
        <strain evidence="2 3">YIM 131853</strain>
    </source>
</reference>
<keyword evidence="1" id="KW-1133">Transmembrane helix</keyword>
<keyword evidence="1" id="KW-0472">Membrane</keyword>
<dbReference type="AlphaFoldDB" id="A0A4S4FSE9"/>
<evidence type="ECO:0000256" key="1">
    <source>
        <dbReference type="SAM" id="Phobius"/>
    </source>
</evidence>
<dbReference type="EMBL" id="SSSM01000001">
    <property type="protein sequence ID" value="THG33629.1"/>
    <property type="molecule type" value="Genomic_DNA"/>
</dbReference>
<dbReference type="Proteomes" id="UP000309133">
    <property type="component" value="Unassembled WGS sequence"/>
</dbReference>
<dbReference type="Pfam" id="PF02325">
    <property type="entry name" value="CCB3_YggT"/>
    <property type="match status" value="1"/>
</dbReference>
<protein>
    <submittedName>
        <fullName evidence="2">YggT family protein</fullName>
    </submittedName>
</protein>
<keyword evidence="3" id="KW-1185">Reference proteome</keyword>
<proteinExistence type="predicted"/>
<accession>A0A4S4FSE9</accession>
<evidence type="ECO:0000313" key="2">
    <source>
        <dbReference type="EMBL" id="THG33629.1"/>
    </source>
</evidence>
<comment type="caution">
    <text evidence="2">The sequence shown here is derived from an EMBL/GenBank/DDBJ whole genome shotgun (WGS) entry which is preliminary data.</text>
</comment>
<gene>
    <name evidence="2" type="ORF">E6C64_03715</name>
</gene>
<dbReference type="OrthoDB" id="3216131at2"/>
<dbReference type="GO" id="GO:0016020">
    <property type="term" value="C:membrane"/>
    <property type="evidence" value="ECO:0007669"/>
    <property type="project" value="InterPro"/>
</dbReference>
<keyword evidence="1" id="KW-0812">Transmembrane</keyword>
<name>A0A4S4FSE9_9MICO</name>
<sequence>MATVGLILYFVLLIYFFTMWARFVLDLVQGLSRGWRPRGALLVVAEYTYTVTDPPIRFFRRLIPPLRVGPLSLDFGWSLTMLLVIIGMYAVSFLQ</sequence>
<dbReference type="InterPro" id="IPR003425">
    <property type="entry name" value="CCB3/YggT"/>
</dbReference>
<feature type="transmembrane region" description="Helical" evidence="1">
    <location>
        <begin position="7"/>
        <end position="25"/>
    </location>
</feature>
<organism evidence="2 3">
    <name type="scientific">Naasia lichenicola</name>
    <dbReference type="NCBI Taxonomy" id="2565933"/>
    <lineage>
        <taxon>Bacteria</taxon>
        <taxon>Bacillati</taxon>
        <taxon>Actinomycetota</taxon>
        <taxon>Actinomycetes</taxon>
        <taxon>Micrococcales</taxon>
        <taxon>Microbacteriaceae</taxon>
        <taxon>Naasia</taxon>
    </lineage>
</organism>